<sequence length="679" mass="76340">MLYHLLRLRLCQCYQADNSIMEIRSCQLICLQKSHGAILLPDGTPITIGRSPETRIIDPRCSRNQVQLTADYKNYKVKVKQLGANNSSIDGIDILQNEEADMGKDSILFILSGQFPHRVNFNTENPSKPDSNAQKKSSDVTEKNVSSVKEKVNPASDVSEKKFSSAKEKDNPSKSSSKRHSTDVSDYPKNKKLKTSNGNFNKDDADKKIKTEKNHNVKVKTEVQISKSDAFKSSKDEDEHEKVVTAKLEFIKEQVMKQKSSTAPTQNNKKEKPTSSPALPSLGKSSSATVGKTSSSSPTPANENTWTNHEHLYVFTSKGVKPSTKIAAFDLDGTIILTKSGRTFPLDNNDWKIIFPDVFNELKKLNQDKYKIVIFTNQLGVSKGKTKIDELKAKIENVVAKLQVPVQVFIATHDGKYRKPSCGMWEKLKNDYNGGIKIDRKESFYVGDAAGRPANWAPKKKKDFSSSDRLFALNIDMAFKTPEEYFQKQKPAPFIMPAFDPRNIASKDPLLSSKSKLVADEKEVVVLVGFPASGKSFFANEVMKPKGYVVVNRDTLGTWQKCVKAVTQSLVNSSVVVDNTNLSKDERARYVECAKKVQVPCRCFVFTTTIEHCRHNEKFRQITDESHAKINEMIFNKVKSKFQEPSMSEGFSEIVQVNFVPKFSSSSLESKYRKFLLEK</sequence>
<feature type="compositionally biased region" description="Polar residues" evidence="6">
    <location>
        <begin position="120"/>
        <end position="135"/>
    </location>
</feature>
<dbReference type="Pfam" id="PF08645">
    <property type="entry name" value="PNK3P"/>
    <property type="match status" value="1"/>
</dbReference>
<keyword evidence="2" id="KW-0227">DNA damage</keyword>
<dbReference type="Pfam" id="PF17913">
    <property type="entry name" value="FHA_2"/>
    <property type="match status" value="1"/>
</dbReference>
<comment type="subcellular location">
    <subcellularLocation>
        <location evidence="1">Nucleus</location>
    </subcellularLocation>
</comment>
<evidence type="ECO:0000256" key="5">
    <source>
        <dbReference type="ARBA" id="ARBA00023242"/>
    </source>
</evidence>
<dbReference type="Gene3D" id="2.60.200.20">
    <property type="match status" value="1"/>
</dbReference>
<dbReference type="PANTHER" id="PTHR12083">
    <property type="entry name" value="BIFUNCTIONAL POLYNUCLEOTIDE PHOSPHATASE/KINASE"/>
    <property type="match status" value="1"/>
</dbReference>
<accession>A0AAV2IM77</accession>
<evidence type="ECO:0000256" key="2">
    <source>
        <dbReference type="ARBA" id="ARBA00022763"/>
    </source>
</evidence>
<dbReference type="InterPro" id="IPR041388">
    <property type="entry name" value="FHA_2"/>
</dbReference>
<keyword evidence="9" id="KW-1185">Reference proteome</keyword>
<dbReference type="SUPFAM" id="SSF56784">
    <property type="entry name" value="HAD-like"/>
    <property type="match status" value="1"/>
</dbReference>
<dbReference type="GO" id="GO:0005634">
    <property type="term" value="C:nucleus"/>
    <property type="evidence" value="ECO:0007669"/>
    <property type="project" value="UniProtKB-SubCell"/>
</dbReference>
<dbReference type="Gene3D" id="3.40.50.1000">
    <property type="entry name" value="HAD superfamily/HAD-like"/>
    <property type="match status" value="1"/>
</dbReference>
<dbReference type="Gene3D" id="3.40.50.300">
    <property type="entry name" value="P-loop containing nucleotide triphosphate hydrolases"/>
    <property type="match status" value="1"/>
</dbReference>
<dbReference type="GO" id="GO:0006281">
    <property type="term" value="P:DNA repair"/>
    <property type="evidence" value="ECO:0007669"/>
    <property type="project" value="UniProtKB-KW"/>
</dbReference>
<dbReference type="GO" id="GO:0046403">
    <property type="term" value="F:polynucleotide 3'-phosphatase activity"/>
    <property type="evidence" value="ECO:0007669"/>
    <property type="project" value="TreeGrafter"/>
</dbReference>
<dbReference type="NCBIfam" id="TIGR01664">
    <property type="entry name" value="DNA-3'-Pase"/>
    <property type="match status" value="1"/>
</dbReference>
<gene>
    <name evidence="8" type="ORF">GSLYS_00020872001</name>
</gene>
<dbReference type="InterPro" id="IPR036412">
    <property type="entry name" value="HAD-like_sf"/>
</dbReference>
<protein>
    <recommendedName>
        <fullName evidence="7">PNK FHA domain-containing protein</fullName>
    </recommendedName>
</protein>
<dbReference type="EMBL" id="CAXITT010001006">
    <property type="protein sequence ID" value="CAL1547555.1"/>
    <property type="molecule type" value="Genomic_DNA"/>
</dbReference>
<dbReference type="FunFam" id="3.40.50.300:FF:000737">
    <property type="entry name" value="Bifunctional polynucleotide phosphatase/kinase"/>
    <property type="match status" value="1"/>
</dbReference>
<evidence type="ECO:0000256" key="3">
    <source>
        <dbReference type="ARBA" id="ARBA00022801"/>
    </source>
</evidence>
<dbReference type="InterPro" id="IPR013954">
    <property type="entry name" value="PNK3P"/>
</dbReference>
<dbReference type="SUPFAM" id="SSF49879">
    <property type="entry name" value="SMAD/FHA domain"/>
    <property type="match status" value="1"/>
</dbReference>
<reference evidence="8 9" key="1">
    <citation type="submission" date="2024-04" db="EMBL/GenBank/DDBJ databases">
        <authorList>
            <consortium name="Genoscope - CEA"/>
            <person name="William W."/>
        </authorList>
    </citation>
    <scope>NUCLEOTIDE SEQUENCE [LARGE SCALE GENOMIC DNA]</scope>
</reference>
<name>A0AAV2IM77_LYMST</name>
<dbReference type="FunFam" id="3.40.50.1000:FF:000078">
    <property type="entry name" value="Bifunctional polynucleotide phosphatase/kinase"/>
    <property type="match status" value="1"/>
</dbReference>
<dbReference type="Proteomes" id="UP001497497">
    <property type="component" value="Unassembled WGS sequence"/>
</dbReference>
<evidence type="ECO:0000313" key="8">
    <source>
        <dbReference type="EMBL" id="CAL1547555.1"/>
    </source>
</evidence>
<keyword evidence="5" id="KW-0539">Nucleus</keyword>
<dbReference type="InterPro" id="IPR023214">
    <property type="entry name" value="HAD_sf"/>
</dbReference>
<organism evidence="8 9">
    <name type="scientific">Lymnaea stagnalis</name>
    <name type="common">Great pond snail</name>
    <name type="synonym">Helix stagnalis</name>
    <dbReference type="NCBI Taxonomy" id="6523"/>
    <lineage>
        <taxon>Eukaryota</taxon>
        <taxon>Metazoa</taxon>
        <taxon>Spiralia</taxon>
        <taxon>Lophotrochozoa</taxon>
        <taxon>Mollusca</taxon>
        <taxon>Gastropoda</taxon>
        <taxon>Heterobranchia</taxon>
        <taxon>Euthyneura</taxon>
        <taxon>Panpulmonata</taxon>
        <taxon>Hygrophila</taxon>
        <taxon>Lymnaeoidea</taxon>
        <taxon>Lymnaeidae</taxon>
        <taxon>Lymnaea</taxon>
    </lineage>
</organism>
<dbReference type="SUPFAM" id="SSF52540">
    <property type="entry name" value="P-loop containing nucleoside triphosphate hydrolases"/>
    <property type="match status" value="1"/>
</dbReference>
<feature type="compositionally biased region" description="Basic and acidic residues" evidence="6">
    <location>
        <begin position="180"/>
        <end position="189"/>
    </location>
</feature>
<evidence type="ECO:0000256" key="1">
    <source>
        <dbReference type="ARBA" id="ARBA00004123"/>
    </source>
</evidence>
<dbReference type="Pfam" id="PF13671">
    <property type="entry name" value="AAA_33"/>
    <property type="match status" value="1"/>
</dbReference>
<feature type="compositionally biased region" description="Polar residues" evidence="6">
    <location>
        <begin position="257"/>
        <end position="267"/>
    </location>
</feature>
<dbReference type="NCBIfam" id="TIGR01662">
    <property type="entry name" value="HAD-SF-IIIA"/>
    <property type="match status" value="1"/>
</dbReference>
<feature type="region of interest" description="Disordered" evidence="6">
    <location>
        <begin position="120"/>
        <end position="221"/>
    </location>
</feature>
<dbReference type="GO" id="GO:0046404">
    <property type="term" value="F:ATP-dependent polydeoxyribonucleotide 5'-hydroxyl-kinase activity"/>
    <property type="evidence" value="ECO:0007669"/>
    <property type="project" value="TreeGrafter"/>
</dbReference>
<dbReference type="InterPro" id="IPR008984">
    <property type="entry name" value="SMAD_FHA_dom_sf"/>
</dbReference>
<dbReference type="InterPro" id="IPR027417">
    <property type="entry name" value="P-loop_NTPase"/>
</dbReference>
<feature type="compositionally biased region" description="Basic and acidic residues" evidence="6">
    <location>
        <begin position="201"/>
        <end position="221"/>
    </location>
</feature>
<evidence type="ECO:0000313" key="9">
    <source>
        <dbReference type="Proteomes" id="UP001497497"/>
    </source>
</evidence>
<feature type="region of interest" description="Disordered" evidence="6">
    <location>
        <begin position="255"/>
        <end position="305"/>
    </location>
</feature>
<dbReference type="InterPro" id="IPR006549">
    <property type="entry name" value="HAD-SF_hydro_IIIA"/>
</dbReference>
<proteinExistence type="predicted"/>
<feature type="domain" description="PNK FHA" evidence="7">
    <location>
        <begin position="26"/>
        <end position="94"/>
    </location>
</feature>
<evidence type="ECO:0000256" key="6">
    <source>
        <dbReference type="SAM" id="MobiDB-lite"/>
    </source>
</evidence>
<feature type="compositionally biased region" description="Low complexity" evidence="6">
    <location>
        <begin position="283"/>
        <end position="297"/>
    </location>
</feature>
<dbReference type="InterPro" id="IPR006551">
    <property type="entry name" value="Polynucleotide_phosphatase"/>
</dbReference>
<dbReference type="GO" id="GO:0003690">
    <property type="term" value="F:double-stranded DNA binding"/>
    <property type="evidence" value="ECO:0007669"/>
    <property type="project" value="TreeGrafter"/>
</dbReference>
<feature type="compositionally biased region" description="Basic and acidic residues" evidence="6">
    <location>
        <begin position="136"/>
        <end position="172"/>
    </location>
</feature>
<evidence type="ECO:0000259" key="7">
    <source>
        <dbReference type="Pfam" id="PF17913"/>
    </source>
</evidence>
<evidence type="ECO:0000256" key="4">
    <source>
        <dbReference type="ARBA" id="ARBA00023204"/>
    </source>
</evidence>
<dbReference type="AlphaFoldDB" id="A0AAV2IM77"/>
<keyword evidence="4" id="KW-0234">DNA repair</keyword>
<dbReference type="PANTHER" id="PTHR12083:SF9">
    <property type="entry name" value="BIFUNCTIONAL POLYNUCLEOTIDE PHOSPHATASE_KINASE"/>
    <property type="match status" value="1"/>
</dbReference>
<keyword evidence="3" id="KW-0378">Hydrolase</keyword>
<dbReference type="CDD" id="cd01625">
    <property type="entry name" value="HAD_PNP"/>
    <property type="match status" value="1"/>
</dbReference>
<comment type="caution">
    <text evidence="8">The sequence shown here is derived from an EMBL/GenBank/DDBJ whole genome shotgun (WGS) entry which is preliminary data.</text>
</comment>